<accession>A0A5A7PW47</accession>
<gene>
    <name evidence="1" type="ORF">STAS_13442</name>
</gene>
<reference evidence="2" key="1">
    <citation type="journal article" date="2019" name="Curr. Biol.">
        <title>Genome Sequence of Striga asiatica Provides Insight into the Evolution of Plant Parasitism.</title>
        <authorList>
            <person name="Yoshida S."/>
            <person name="Kim S."/>
            <person name="Wafula E.K."/>
            <person name="Tanskanen J."/>
            <person name="Kim Y.M."/>
            <person name="Honaas L."/>
            <person name="Yang Z."/>
            <person name="Spallek T."/>
            <person name="Conn C.E."/>
            <person name="Ichihashi Y."/>
            <person name="Cheong K."/>
            <person name="Cui S."/>
            <person name="Der J.P."/>
            <person name="Gundlach H."/>
            <person name="Jiao Y."/>
            <person name="Hori C."/>
            <person name="Ishida J.K."/>
            <person name="Kasahara H."/>
            <person name="Kiba T."/>
            <person name="Kim M.S."/>
            <person name="Koo N."/>
            <person name="Laohavisit A."/>
            <person name="Lee Y.H."/>
            <person name="Lumba S."/>
            <person name="McCourt P."/>
            <person name="Mortimer J.C."/>
            <person name="Mutuku J.M."/>
            <person name="Nomura T."/>
            <person name="Sasaki-Sekimoto Y."/>
            <person name="Seto Y."/>
            <person name="Wang Y."/>
            <person name="Wakatake T."/>
            <person name="Sakakibara H."/>
            <person name="Demura T."/>
            <person name="Yamaguchi S."/>
            <person name="Yoneyama K."/>
            <person name="Manabe R.I."/>
            <person name="Nelson D.C."/>
            <person name="Schulman A.H."/>
            <person name="Timko M.P."/>
            <person name="dePamphilis C.W."/>
            <person name="Choi D."/>
            <person name="Shirasu K."/>
        </authorList>
    </citation>
    <scope>NUCLEOTIDE SEQUENCE [LARGE SCALE GENOMIC DNA]</scope>
    <source>
        <strain evidence="2">cv. UVA1</strain>
    </source>
</reference>
<organism evidence="1 2">
    <name type="scientific">Striga asiatica</name>
    <name type="common">Asiatic witchweed</name>
    <name type="synonym">Buchnera asiatica</name>
    <dbReference type="NCBI Taxonomy" id="4170"/>
    <lineage>
        <taxon>Eukaryota</taxon>
        <taxon>Viridiplantae</taxon>
        <taxon>Streptophyta</taxon>
        <taxon>Embryophyta</taxon>
        <taxon>Tracheophyta</taxon>
        <taxon>Spermatophyta</taxon>
        <taxon>Magnoliopsida</taxon>
        <taxon>eudicotyledons</taxon>
        <taxon>Gunneridae</taxon>
        <taxon>Pentapetalae</taxon>
        <taxon>asterids</taxon>
        <taxon>lamiids</taxon>
        <taxon>Lamiales</taxon>
        <taxon>Orobanchaceae</taxon>
        <taxon>Buchnereae</taxon>
        <taxon>Striga</taxon>
    </lineage>
</organism>
<dbReference type="Proteomes" id="UP000325081">
    <property type="component" value="Unassembled WGS sequence"/>
</dbReference>
<evidence type="ECO:0000313" key="1">
    <source>
        <dbReference type="EMBL" id="GER37050.1"/>
    </source>
</evidence>
<dbReference type="AlphaFoldDB" id="A0A5A7PW47"/>
<sequence>MHSTWNMNLAGSRWNSGVRSQGRIIYPVQSTGLNSTVRRLLEMRSFRIQPENMASRPQQVSARRLIYGRRQRRRRRSRGESKMVVVGESRGVCGMVKNVGDNFLWFVVKMIF</sequence>
<dbReference type="OrthoDB" id="524326at2759"/>
<keyword evidence="1" id="KW-0648">Protein biosynthesis</keyword>
<dbReference type="GO" id="GO:0003743">
    <property type="term" value="F:translation initiation factor activity"/>
    <property type="evidence" value="ECO:0007669"/>
    <property type="project" value="UniProtKB-KW"/>
</dbReference>
<evidence type="ECO:0000313" key="2">
    <source>
        <dbReference type="Proteomes" id="UP000325081"/>
    </source>
</evidence>
<dbReference type="EMBL" id="BKCP01005283">
    <property type="protein sequence ID" value="GER37050.1"/>
    <property type="molecule type" value="Genomic_DNA"/>
</dbReference>
<proteinExistence type="predicted"/>
<keyword evidence="1" id="KW-0396">Initiation factor</keyword>
<keyword evidence="2" id="KW-1185">Reference proteome</keyword>
<comment type="caution">
    <text evidence="1">The sequence shown here is derived from an EMBL/GenBank/DDBJ whole genome shotgun (WGS) entry which is preliminary data.</text>
</comment>
<protein>
    <submittedName>
        <fullName evidence="1">Eukaryotic translation initiation factor 2B</fullName>
    </submittedName>
</protein>
<name>A0A5A7PW47_STRAF</name>